<dbReference type="InterPro" id="IPR026992">
    <property type="entry name" value="DIOX_N"/>
</dbReference>
<evidence type="ECO:0000256" key="4">
    <source>
        <dbReference type="ARBA" id="ARBA00023004"/>
    </source>
</evidence>
<organism evidence="7 8">
    <name type="scientific">Kalanchoe fedtschenkoi</name>
    <name type="common">Lavender scallops</name>
    <name type="synonym">South American air plant</name>
    <dbReference type="NCBI Taxonomy" id="63787"/>
    <lineage>
        <taxon>Eukaryota</taxon>
        <taxon>Viridiplantae</taxon>
        <taxon>Streptophyta</taxon>
        <taxon>Embryophyta</taxon>
        <taxon>Tracheophyta</taxon>
        <taxon>Spermatophyta</taxon>
        <taxon>Magnoliopsida</taxon>
        <taxon>eudicotyledons</taxon>
        <taxon>Gunneridae</taxon>
        <taxon>Pentapetalae</taxon>
        <taxon>Saxifragales</taxon>
        <taxon>Crassulaceae</taxon>
        <taxon>Kalanchoe</taxon>
    </lineage>
</organism>
<evidence type="ECO:0000313" key="8">
    <source>
        <dbReference type="Proteomes" id="UP000594263"/>
    </source>
</evidence>
<name>A0A7N1A549_KALFE</name>
<proteinExistence type="inferred from homology"/>
<evidence type="ECO:0000256" key="5">
    <source>
        <dbReference type="RuleBase" id="RU003682"/>
    </source>
</evidence>
<evidence type="ECO:0000259" key="6">
    <source>
        <dbReference type="PROSITE" id="PS51471"/>
    </source>
</evidence>
<keyword evidence="3 5" id="KW-0560">Oxidoreductase</keyword>
<feature type="domain" description="Fe2OG dioxygenase" evidence="6">
    <location>
        <begin position="221"/>
        <end position="321"/>
    </location>
</feature>
<protein>
    <recommendedName>
        <fullName evidence="6">Fe2OG dioxygenase domain-containing protein</fullName>
    </recommendedName>
</protein>
<dbReference type="Gramene" id="Kaladp0102s0016.1.v1.1">
    <property type="protein sequence ID" value="Kaladp0102s0016.1.v1.1"/>
    <property type="gene ID" value="Kaladp0102s0016.v1.1"/>
</dbReference>
<comment type="similarity">
    <text evidence="1 5">Belongs to the iron/ascorbate-dependent oxidoreductase family.</text>
</comment>
<dbReference type="InterPro" id="IPR044861">
    <property type="entry name" value="IPNS-like_FE2OG_OXY"/>
</dbReference>
<keyword evidence="2 5" id="KW-0479">Metal-binding</keyword>
<dbReference type="PANTHER" id="PTHR10209:SF859">
    <property type="entry name" value="OS03G0690500 PROTEIN"/>
    <property type="match status" value="1"/>
</dbReference>
<dbReference type="EnsemblPlants" id="Kaladp0102s0016.1.v1.1">
    <property type="protein sequence ID" value="Kaladp0102s0016.1.v1.1"/>
    <property type="gene ID" value="Kaladp0102s0016.v1.1"/>
</dbReference>
<reference evidence="7" key="1">
    <citation type="submission" date="2021-01" db="UniProtKB">
        <authorList>
            <consortium name="EnsemblPlants"/>
        </authorList>
    </citation>
    <scope>IDENTIFICATION</scope>
</reference>
<dbReference type="InterPro" id="IPR005123">
    <property type="entry name" value="Oxoglu/Fe-dep_dioxygenase_dom"/>
</dbReference>
<dbReference type="SUPFAM" id="SSF51197">
    <property type="entry name" value="Clavaminate synthase-like"/>
    <property type="match status" value="1"/>
</dbReference>
<dbReference type="GO" id="GO:0046872">
    <property type="term" value="F:metal ion binding"/>
    <property type="evidence" value="ECO:0007669"/>
    <property type="project" value="UniProtKB-KW"/>
</dbReference>
<dbReference type="PROSITE" id="PS51471">
    <property type="entry name" value="FE2OG_OXY"/>
    <property type="match status" value="1"/>
</dbReference>
<accession>A0A7N1A549</accession>
<evidence type="ECO:0000256" key="3">
    <source>
        <dbReference type="ARBA" id="ARBA00023002"/>
    </source>
</evidence>
<sequence length="372" mass="41876">MASSGHETTAVAVAMAQSGSDRSSELKAFDDTKAGVKGLVDAGITKVPRIFIHPNDDCRLAPPNTRFTFPTIDLEAIAEGPKRRKKVVEEVRDASESWGFFNVINHGVPESDLRETLRGVGKFFEQDVESKKAWYTRDNSKRTLYNSNFDLYSSLAANWRDTMIAFMAPHPPKPDELPEICRDILIKYSDQVMALGRMLLEVFSEAMGLEQNHLIDMDLGKGLAILCHYYPPCPQPEQTLGTGKHTDKDFFTVLLQDQIGGLQVLHQNLWVDVPPTPGALVINIGELLQLITNDKFKSVEHRVVANSRGPRVSVACFFTTHYAENPRLYGPIKEILSEDNPLNYREITTLEYFQYYHEKGPYVASALSHFKL</sequence>
<dbReference type="OMA" id="LPQIYGP"/>
<dbReference type="Proteomes" id="UP000594263">
    <property type="component" value="Unplaced"/>
</dbReference>
<dbReference type="PANTHER" id="PTHR10209">
    <property type="entry name" value="OXIDOREDUCTASE, 2OG-FE II OXYGENASE FAMILY PROTEIN"/>
    <property type="match status" value="1"/>
</dbReference>
<evidence type="ECO:0000256" key="2">
    <source>
        <dbReference type="ARBA" id="ARBA00022723"/>
    </source>
</evidence>
<evidence type="ECO:0000256" key="1">
    <source>
        <dbReference type="ARBA" id="ARBA00008056"/>
    </source>
</evidence>
<evidence type="ECO:0000313" key="7">
    <source>
        <dbReference type="EnsemblPlants" id="Kaladp0102s0016.1.v1.1"/>
    </source>
</evidence>
<keyword evidence="8" id="KW-1185">Reference proteome</keyword>
<dbReference type="GO" id="GO:0051213">
    <property type="term" value="F:dioxygenase activity"/>
    <property type="evidence" value="ECO:0007669"/>
    <property type="project" value="UniProtKB-ARBA"/>
</dbReference>
<dbReference type="Gene3D" id="2.60.120.330">
    <property type="entry name" value="B-lactam Antibiotic, Isopenicillin N Synthase, Chain"/>
    <property type="match status" value="1"/>
</dbReference>
<dbReference type="Pfam" id="PF14226">
    <property type="entry name" value="DIOX_N"/>
    <property type="match status" value="1"/>
</dbReference>
<dbReference type="AlphaFoldDB" id="A0A7N1A549"/>
<dbReference type="FunFam" id="2.60.120.330:FF:000005">
    <property type="entry name" value="1-aminocyclopropane-1-carboxylate oxidase homolog 1"/>
    <property type="match status" value="1"/>
</dbReference>
<dbReference type="Pfam" id="PF03171">
    <property type="entry name" value="2OG-FeII_Oxy"/>
    <property type="match status" value="1"/>
</dbReference>
<dbReference type="InterPro" id="IPR027443">
    <property type="entry name" value="IPNS-like_sf"/>
</dbReference>
<keyword evidence="4 5" id="KW-0408">Iron</keyword>